<organism evidence="2 3">
    <name type="scientific">Gordonia humi</name>
    <dbReference type="NCBI Taxonomy" id="686429"/>
    <lineage>
        <taxon>Bacteria</taxon>
        <taxon>Bacillati</taxon>
        <taxon>Actinomycetota</taxon>
        <taxon>Actinomycetes</taxon>
        <taxon>Mycobacteriales</taxon>
        <taxon>Gordoniaceae</taxon>
        <taxon>Gordonia</taxon>
    </lineage>
</organism>
<name>A0A840F2W4_9ACTN</name>
<dbReference type="AlphaFoldDB" id="A0A840F2W4"/>
<feature type="transmembrane region" description="Helical" evidence="1">
    <location>
        <begin position="34"/>
        <end position="57"/>
    </location>
</feature>
<evidence type="ECO:0000256" key="1">
    <source>
        <dbReference type="SAM" id="Phobius"/>
    </source>
</evidence>
<evidence type="ECO:0000313" key="3">
    <source>
        <dbReference type="Proteomes" id="UP000551501"/>
    </source>
</evidence>
<dbReference type="EMBL" id="JACIFP010000001">
    <property type="protein sequence ID" value="MBB4136813.1"/>
    <property type="molecule type" value="Genomic_DNA"/>
</dbReference>
<accession>A0A840F2W4</accession>
<keyword evidence="1" id="KW-0472">Membrane</keyword>
<proteinExistence type="predicted"/>
<keyword evidence="1" id="KW-0812">Transmembrane</keyword>
<gene>
    <name evidence="2" type="ORF">BKA16_003365</name>
</gene>
<comment type="caution">
    <text evidence="2">The sequence shown here is derived from an EMBL/GenBank/DDBJ whole genome shotgun (WGS) entry which is preliminary data.</text>
</comment>
<evidence type="ECO:0000313" key="2">
    <source>
        <dbReference type="EMBL" id="MBB4136813.1"/>
    </source>
</evidence>
<protein>
    <submittedName>
        <fullName evidence="2">Uncharacterized protein</fullName>
    </submittedName>
</protein>
<keyword evidence="3" id="KW-1185">Reference proteome</keyword>
<dbReference type="Proteomes" id="UP000551501">
    <property type="component" value="Unassembled WGS sequence"/>
</dbReference>
<sequence>MTEPSAGVPDVRFHLPPGPAVPPKSWQRRYKWPIRIATAVVVLATVVGGLVALVAGYQARSTITAIGGVTVDCGTRAAAGTVPVAFGDRVEIFDAAENRSAPLAATRLDRLKALGGETCIAQFEVDDLETVDAYVVRIGDDYRRIVTPSALQAGYLFE</sequence>
<keyword evidence="1" id="KW-1133">Transmembrane helix</keyword>
<dbReference type="RefSeq" id="WP_183371744.1">
    <property type="nucleotide sequence ID" value="NZ_BAABHL010000126.1"/>
</dbReference>
<reference evidence="2 3" key="1">
    <citation type="submission" date="2020-08" db="EMBL/GenBank/DDBJ databases">
        <title>Sequencing the genomes of 1000 actinobacteria strains.</title>
        <authorList>
            <person name="Klenk H.-P."/>
        </authorList>
    </citation>
    <scope>NUCLEOTIDE SEQUENCE [LARGE SCALE GENOMIC DNA]</scope>
    <source>
        <strain evidence="2 3">DSM 45298</strain>
    </source>
</reference>